<dbReference type="InterPro" id="IPR031165">
    <property type="entry name" value="GNAT_YJDJ"/>
</dbReference>
<evidence type="ECO:0000313" key="4">
    <source>
        <dbReference type="Proteomes" id="UP001484097"/>
    </source>
</evidence>
<feature type="region of interest" description="Disordered" evidence="1">
    <location>
        <begin position="1"/>
        <end position="36"/>
    </location>
</feature>
<accession>A0ABV0IMF8</accession>
<dbReference type="SUPFAM" id="SSF55729">
    <property type="entry name" value="Acyl-CoA N-acyltransferases (Nat)"/>
    <property type="match status" value="1"/>
</dbReference>
<keyword evidence="4" id="KW-1185">Reference proteome</keyword>
<evidence type="ECO:0000256" key="1">
    <source>
        <dbReference type="SAM" id="MobiDB-lite"/>
    </source>
</evidence>
<dbReference type="PANTHER" id="PTHR31435:SF10">
    <property type="entry name" value="BSR4717 PROTEIN"/>
    <property type="match status" value="1"/>
</dbReference>
<dbReference type="Gene3D" id="3.40.630.30">
    <property type="match status" value="1"/>
</dbReference>
<dbReference type="EMBL" id="JBDXMX010000015">
    <property type="protein sequence ID" value="MEO9249315.1"/>
    <property type="molecule type" value="Genomic_DNA"/>
</dbReference>
<dbReference type="GO" id="GO:0016746">
    <property type="term" value="F:acyltransferase activity"/>
    <property type="evidence" value="ECO:0007669"/>
    <property type="project" value="UniProtKB-KW"/>
</dbReference>
<keyword evidence="3" id="KW-0808">Transferase</keyword>
<organism evidence="3 4">
    <name type="scientific">Citricoccus nitrophenolicus</name>
    <dbReference type="NCBI Taxonomy" id="863575"/>
    <lineage>
        <taxon>Bacteria</taxon>
        <taxon>Bacillati</taxon>
        <taxon>Actinomycetota</taxon>
        <taxon>Actinomycetes</taxon>
        <taxon>Micrococcales</taxon>
        <taxon>Micrococcaceae</taxon>
        <taxon>Citricoccus</taxon>
    </lineage>
</organism>
<dbReference type="Proteomes" id="UP001484097">
    <property type="component" value="Unassembled WGS sequence"/>
</dbReference>
<dbReference type="PANTHER" id="PTHR31435">
    <property type="entry name" value="PROTEIN NATD1"/>
    <property type="match status" value="1"/>
</dbReference>
<dbReference type="InterPro" id="IPR045057">
    <property type="entry name" value="Gcn5-rel_NAT"/>
</dbReference>
<dbReference type="RefSeq" id="WP_347922217.1">
    <property type="nucleotide sequence ID" value="NZ_JBDXMX010000015.1"/>
</dbReference>
<reference evidence="3 4" key="1">
    <citation type="submission" date="2024-05" db="EMBL/GenBank/DDBJ databases">
        <authorList>
            <person name="Yi C."/>
        </authorList>
    </citation>
    <scope>NUCLEOTIDE SEQUENCE [LARGE SCALE GENOMIC DNA]</scope>
    <source>
        <strain evidence="3 4">XS13</strain>
    </source>
</reference>
<feature type="compositionally biased region" description="Polar residues" evidence="1">
    <location>
        <begin position="1"/>
        <end position="15"/>
    </location>
</feature>
<dbReference type="InterPro" id="IPR016181">
    <property type="entry name" value="Acyl_CoA_acyltransferase"/>
</dbReference>
<evidence type="ECO:0000259" key="2">
    <source>
        <dbReference type="PROSITE" id="PS51729"/>
    </source>
</evidence>
<protein>
    <submittedName>
        <fullName evidence="3">GNAT family N-acetyltransferase</fullName>
        <ecNumber evidence="3">2.3.1.-</ecNumber>
    </submittedName>
</protein>
<dbReference type="Pfam" id="PF14542">
    <property type="entry name" value="Acetyltransf_CG"/>
    <property type="match status" value="1"/>
</dbReference>
<evidence type="ECO:0000313" key="3">
    <source>
        <dbReference type="EMBL" id="MEO9249315.1"/>
    </source>
</evidence>
<name>A0ABV0IMF8_9MICC</name>
<sequence length="119" mass="13210">MTDQAPTLENPSVRQGSKPRYEIHVDDSGQPAGKTLFTDHESMEGVSQRIFPHTEVSEEFGGHGLASTLVRAALDASIARGYRIVAVCPYVRGWVEKHPEYQEHVDATTPEHLQALQSR</sequence>
<feature type="domain" description="N-acetyltransferase" evidence="2">
    <location>
        <begin position="13"/>
        <end position="106"/>
    </location>
</feature>
<keyword evidence="3" id="KW-0012">Acyltransferase</keyword>
<gene>
    <name evidence="3" type="ORF">ABDK96_16670</name>
</gene>
<dbReference type="PROSITE" id="PS51729">
    <property type="entry name" value="GNAT_YJDJ"/>
    <property type="match status" value="1"/>
</dbReference>
<dbReference type="EC" id="2.3.1.-" evidence="3"/>
<proteinExistence type="predicted"/>
<comment type="caution">
    <text evidence="3">The sequence shown here is derived from an EMBL/GenBank/DDBJ whole genome shotgun (WGS) entry which is preliminary data.</text>
</comment>